<dbReference type="Proteomes" id="UP000291485">
    <property type="component" value="Unassembled WGS sequence"/>
</dbReference>
<keyword evidence="8" id="KW-1133">Transmembrane helix</keyword>
<dbReference type="PROSITE" id="PS01124">
    <property type="entry name" value="HTH_ARAC_FAMILY_2"/>
    <property type="match status" value="1"/>
</dbReference>
<dbReference type="PROSITE" id="PS50110">
    <property type="entry name" value="RESPONSE_REGULATORY"/>
    <property type="match status" value="1"/>
</dbReference>
<comment type="caution">
    <text evidence="12">The sequence shown here is derived from an EMBL/GenBank/DDBJ whole genome shotgun (WGS) entry which is preliminary data.</text>
</comment>
<feature type="modified residue" description="4-aspartylphosphate" evidence="7">
    <location>
        <position position="1127"/>
    </location>
</feature>
<comment type="catalytic activity">
    <reaction evidence="1">
        <text>ATP + protein L-histidine = ADP + protein N-phospho-L-histidine.</text>
        <dbReference type="EC" id="2.7.13.3"/>
    </reaction>
</comment>
<feature type="domain" description="HTH araC/xylS-type" evidence="9">
    <location>
        <begin position="1226"/>
        <end position="1325"/>
    </location>
</feature>
<dbReference type="InterPro" id="IPR003661">
    <property type="entry name" value="HisK_dim/P_dom"/>
</dbReference>
<dbReference type="InterPro" id="IPR004358">
    <property type="entry name" value="Sig_transdc_His_kin-like_C"/>
</dbReference>
<protein>
    <recommendedName>
        <fullName evidence="2">histidine kinase</fullName>
        <ecNumber evidence="2">2.7.13.3</ecNumber>
    </recommendedName>
</protein>
<keyword evidence="12" id="KW-0808">Transferase</keyword>
<evidence type="ECO:0000259" key="11">
    <source>
        <dbReference type="PROSITE" id="PS50110"/>
    </source>
</evidence>
<dbReference type="SMART" id="SM00448">
    <property type="entry name" value="REC"/>
    <property type="match status" value="1"/>
</dbReference>
<evidence type="ECO:0000259" key="9">
    <source>
        <dbReference type="PROSITE" id="PS01124"/>
    </source>
</evidence>
<dbReference type="Pfam" id="PF12833">
    <property type="entry name" value="HTH_18"/>
    <property type="match status" value="1"/>
</dbReference>
<reference evidence="12 13" key="1">
    <citation type="submission" date="2019-02" db="EMBL/GenBank/DDBJ databases">
        <title>Pedobacter sp. RP-3-11 sp. nov., isolated from Arctic soil.</title>
        <authorList>
            <person name="Dahal R.H."/>
        </authorList>
    </citation>
    <scope>NUCLEOTIDE SEQUENCE [LARGE SCALE GENOMIC DNA]</scope>
    <source>
        <strain evidence="12 13">RP-3-11</strain>
    </source>
</reference>
<dbReference type="PRINTS" id="PR00344">
    <property type="entry name" value="BCTRLSENSOR"/>
</dbReference>
<keyword evidence="4" id="KW-0805">Transcription regulation</keyword>
<dbReference type="GO" id="GO:0003700">
    <property type="term" value="F:DNA-binding transcription factor activity"/>
    <property type="evidence" value="ECO:0007669"/>
    <property type="project" value="InterPro"/>
</dbReference>
<evidence type="ECO:0000256" key="2">
    <source>
        <dbReference type="ARBA" id="ARBA00012438"/>
    </source>
</evidence>
<keyword evidence="3 7" id="KW-0597">Phosphoprotein</keyword>
<dbReference type="Gene3D" id="1.10.287.130">
    <property type="match status" value="1"/>
</dbReference>
<keyword evidence="12" id="KW-0418">Kinase</keyword>
<dbReference type="InterPro" id="IPR003594">
    <property type="entry name" value="HATPase_dom"/>
</dbReference>
<keyword evidence="5" id="KW-0238">DNA-binding</keyword>
<dbReference type="EMBL" id="SJSN01000004">
    <property type="protein sequence ID" value="TCD11015.1"/>
    <property type="molecule type" value="Genomic_DNA"/>
</dbReference>
<evidence type="ECO:0000256" key="5">
    <source>
        <dbReference type="ARBA" id="ARBA00023125"/>
    </source>
</evidence>
<dbReference type="SUPFAM" id="SSF47384">
    <property type="entry name" value="Homodimeric domain of signal transducing histidine kinase"/>
    <property type="match status" value="1"/>
</dbReference>
<dbReference type="SMART" id="SM00388">
    <property type="entry name" value="HisKA"/>
    <property type="match status" value="1"/>
</dbReference>
<dbReference type="OrthoDB" id="9809670at2"/>
<dbReference type="Pfam" id="PF07494">
    <property type="entry name" value="Reg_prop"/>
    <property type="match status" value="5"/>
</dbReference>
<name>A0A4R0P2H0_9SPHI</name>
<evidence type="ECO:0000256" key="6">
    <source>
        <dbReference type="ARBA" id="ARBA00023163"/>
    </source>
</evidence>
<sequence>MMFFYEQLKRIFFCFTFLCIHQQLFAQAYTFRHYQVESGLSYNSVICSLQDTNGFMWFGTKNGLNRFDGYRFKIYRNDPTKPESLGHNFIHSLFEDNQGILWVGTRKGLYRYNPIRDTFTLINETRDKDISTVSADVKGRIWFIANNTVLRYDIRTKKINDFPGPQYGGATSLAITRVGDIWVSTAQGYLQQYGINTDKHTVYGTFDETSSPLSKWIEKIKDTGDGHLIIGTSNDGVKLFSTSDHTTEQLPMRNTDGTNVFARDFLKRTAEEYWIATESGIFIYNMRTQKYIQLRNKINDFYTISDNAVYTITRDQEGGIWCGTYFGGLSYYPQQYTSFDKFYPGVADNRLKGHAVREIQRDKNEKLWIGTEDAGLNRFDPKTGEFKNFVPQDDGQGISHSNIHGLAVKGNKLWIGTFEQGLDVMDINTSRIIKKYKAGPAPNQLKSNFIESLLVDSNGELLVGTATGLYRYREGSDDFILLNEFPGNRHYAALLESKEGILWAGTLRDGLWFYNKKNNQSGNFSFNSQDENSLSSNEINGLFEDSRHNLWIMTEDGLCMLKKGARTFKRYTTANGFPSNIFYKILEDKNKNLWISTSRGLVLFNQKNGKIITYTRSSGLLGDQFNYSSAFKDGTGQMYFGSVKGMIAFRPELFRENRFVSKIFITGFQVDNVELSVGAKNSRLLSPIDFTDEVKLHHDQSNFSIDFAALGFTSPAMTEYAFMMKGLDDEWTYLKSNRKVYFTSLSPGKYEFLVKASNNGRTWNNQVKSLKIIIAPPFWASTIALVIYGLMITSIVIALVKANHGRLLLRYQRKIERWEVENDKELYYAKINFFTQVTHEIRTPLSLIHGPLEEVIRITGHSAAISPDLQIMKQNTHRLIELCNQLLDFRRTEQEGFNLSFVSLDVNELVRQTCTRFQPIIDEKKISLSLELDKDGLVVYADAEALNKIISNLLDNALKYASKNVWVKISSDQDVFNIQFINDGTPIPEKYREKIFEPFYRLEDVKGIRGSGIGLSLARSLAELHEGNLSLVLQNDAYTHFELKLPKRHNQEYTLAYNGGSDQETGSTAFKKLDPDAPNVLVVEDNSDLRRFITNILKEDFTVIAVENGSRAMDILKQTSVQLIVSDIIMPLMDGLELCKTLKDNIDYAHIPVILLTAKSNLQTKIEGLEAGADAYIEKPFSPNHLLTQISNLLNVREKIKTHFAQSPLVHLKSMAYNKADEAFLDKLNDTIVKNMSDTTLDVDFLADAMNMSRPTLYRKTKAISNLSPHELINITRLKHAASLLNEGQFKILKIASVTGFSSQTQFSRSFAKQFKMTPSDYVNSSRQIKSE</sequence>
<evidence type="ECO:0000313" key="12">
    <source>
        <dbReference type="EMBL" id="TCD11015.1"/>
    </source>
</evidence>
<feature type="domain" description="Response regulatory" evidence="11">
    <location>
        <begin position="1079"/>
        <end position="1194"/>
    </location>
</feature>
<dbReference type="CDD" id="cd00082">
    <property type="entry name" value="HisKA"/>
    <property type="match status" value="1"/>
</dbReference>
<dbReference type="FunFam" id="2.60.40.10:FF:000791">
    <property type="entry name" value="Two-component system sensor histidine kinase/response regulator"/>
    <property type="match status" value="1"/>
</dbReference>
<dbReference type="InterPro" id="IPR015943">
    <property type="entry name" value="WD40/YVTN_repeat-like_dom_sf"/>
</dbReference>
<keyword evidence="8" id="KW-0472">Membrane</keyword>
<dbReference type="CDD" id="cd17574">
    <property type="entry name" value="REC_OmpR"/>
    <property type="match status" value="1"/>
</dbReference>
<dbReference type="SUPFAM" id="SSF55874">
    <property type="entry name" value="ATPase domain of HSP90 chaperone/DNA topoisomerase II/histidine kinase"/>
    <property type="match status" value="1"/>
</dbReference>
<dbReference type="SUPFAM" id="SSF52172">
    <property type="entry name" value="CheY-like"/>
    <property type="match status" value="1"/>
</dbReference>
<keyword evidence="8" id="KW-0812">Transmembrane</keyword>
<dbReference type="SUPFAM" id="SSF63829">
    <property type="entry name" value="Calcium-dependent phosphotriesterase"/>
    <property type="match status" value="2"/>
</dbReference>
<keyword evidence="13" id="KW-1185">Reference proteome</keyword>
<keyword evidence="6" id="KW-0804">Transcription</keyword>
<dbReference type="RefSeq" id="WP_131557035.1">
    <property type="nucleotide sequence ID" value="NZ_SJSN01000004.1"/>
</dbReference>
<dbReference type="GO" id="GO:0000155">
    <property type="term" value="F:phosphorelay sensor kinase activity"/>
    <property type="evidence" value="ECO:0007669"/>
    <property type="project" value="InterPro"/>
</dbReference>
<dbReference type="PROSITE" id="PS50109">
    <property type="entry name" value="HIS_KIN"/>
    <property type="match status" value="1"/>
</dbReference>
<feature type="domain" description="Histidine kinase" evidence="10">
    <location>
        <begin position="836"/>
        <end position="1049"/>
    </location>
</feature>
<evidence type="ECO:0000256" key="4">
    <source>
        <dbReference type="ARBA" id="ARBA00023015"/>
    </source>
</evidence>
<dbReference type="InterPro" id="IPR001789">
    <property type="entry name" value="Sig_transdc_resp-reg_receiver"/>
</dbReference>
<dbReference type="Gene3D" id="3.40.50.2300">
    <property type="match status" value="1"/>
</dbReference>
<dbReference type="Pfam" id="PF00072">
    <property type="entry name" value="Response_reg"/>
    <property type="match status" value="1"/>
</dbReference>
<dbReference type="InterPro" id="IPR013783">
    <property type="entry name" value="Ig-like_fold"/>
</dbReference>
<dbReference type="InterPro" id="IPR011006">
    <property type="entry name" value="CheY-like_superfamily"/>
</dbReference>
<evidence type="ECO:0000259" key="10">
    <source>
        <dbReference type="PROSITE" id="PS50109"/>
    </source>
</evidence>
<accession>A0A4R0P2H0</accession>
<dbReference type="Pfam" id="PF02518">
    <property type="entry name" value="HATPase_c"/>
    <property type="match status" value="1"/>
</dbReference>
<evidence type="ECO:0000256" key="1">
    <source>
        <dbReference type="ARBA" id="ARBA00000085"/>
    </source>
</evidence>
<dbReference type="FunFam" id="1.10.287.130:FF:000045">
    <property type="entry name" value="Two-component system sensor histidine kinase/response regulator"/>
    <property type="match status" value="1"/>
</dbReference>
<dbReference type="PROSITE" id="PS00041">
    <property type="entry name" value="HTH_ARAC_FAMILY_1"/>
    <property type="match status" value="1"/>
</dbReference>
<dbReference type="Gene3D" id="2.130.10.10">
    <property type="entry name" value="YVTN repeat-like/Quinoprotein amine dehydrogenase"/>
    <property type="match status" value="2"/>
</dbReference>
<dbReference type="InterPro" id="IPR018060">
    <property type="entry name" value="HTH_AraC"/>
</dbReference>
<dbReference type="InterPro" id="IPR005467">
    <property type="entry name" value="His_kinase_dom"/>
</dbReference>
<dbReference type="SUPFAM" id="SSF46689">
    <property type="entry name" value="Homeodomain-like"/>
    <property type="match status" value="1"/>
</dbReference>
<dbReference type="Gene3D" id="1.10.10.60">
    <property type="entry name" value="Homeodomain-like"/>
    <property type="match status" value="1"/>
</dbReference>
<dbReference type="Pfam" id="PF07495">
    <property type="entry name" value="Y_Y_Y"/>
    <property type="match status" value="1"/>
</dbReference>
<dbReference type="Gene3D" id="2.60.40.10">
    <property type="entry name" value="Immunoglobulins"/>
    <property type="match status" value="1"/>
</dbReference>
<dbReference type="InterPro" id="IPR036890">
    <property type="entry name" value="HATPase_C_sf"/>
</dbReference>
<evidence type="ECO:0000256" key="7">
    <source>
        <dbReference type="PROSITE-ProRule" id="PRU00169"/>
    </source>
</evidence>
<dbReference type="PANTHER" id="PTHR43547:SF2">
    <property type="entry name" value="HYBRID SIGNAL TRANSDUCTION HISTIDINE KINASE C"/>
    <property type="match status" value="1"/>
</dbReference>
<proteinExistence type="predicted"/>
<evidence type="ECO:0000256" key="8">
    <source>
        <dbReference type="SAM" id="Phobius"/>
    </source>
</evidence>
<dbReference type="InterPro" id="IPR011110">
    <property type="entry name" value="Reg_prop"/>
</dbReference>
<dbReference type="InterPro" id="IPR009057">
    <property type="entry name" value="Homeodomain-like_sf"/>
</dbReference>
<evidence type="ECO:0000256" key="3">
    <source>
        <dbReference type="ARBA" id="ARBA00022553"/>
    </source>
</evidence>
<dbReference type="GO" id="GO:0043565">
    <property type="term" value="F:sequence-specific DNA binding"/>
    <property type="evidence" value="ECO:0007669"/>
    <property type="project" value="InterPro"/>
</dbReference>
<dbReference type="CDD" id="cd00075">
    <property type="entry name" value="HATPase"/>
    <property type="match status" value="1"/>
</dbReference>
<dbReference type="Gene3D" id="3.30.565.10">
    <property type="entry name" value="Histidine kinase-like ATPase, C-terminal domain"/>
    <property type="match status" value="1"/>
</dbReference>
<feature type="transmembrane region" description="Helical" evidence="8">
    <location>
        <begin position="778"/>
        <end position="800"/>
    </location>
</feature>
<dbReference type="InterPro" id="IPR018062">
    <property type="entry name" value="HTH_AraC-typ_CS"/>
</dbReference>
<dbReference type="PANTHER" id="PTHR43547">
    <property type="entry name" value="TWO-COMPONENT HISTIDINE KINASE"/>
    <property type="match status" value="1"/>
</dbReference>
<evidence type="ECO:0000313" key="13">
    <source>
        <dbReference type="Proteomes" id="UP000291485"/>
    </source>
</evidence>
<dbReference type="InterPro" id="IPR036097">
    <property type="entry name" value="HisK_dim/P_sf"/>
</dbReference>
<gene>
    <name evidence="12" type="ORF">EZ449_05810</name>
</gene>
<dbReference type="EC" id="2.7.13.3" evidence="2"/>
<dbReference type="InterPro" id="IPR011123">
    <property type="entry name" value="Y_Y_Y"/>
</dbReference>
<organism evidence="12 13">
    <name type="scientific">Pedobacter frigidisoli</name>
    <dbReference type="NCBI Taxonomy" id="2530455"/>
    <lineage>
        <taxon>Bacteria</taxon>
        <taxon>Pseudomonadati</taxon>
        <taxon>Bacteroidota</taxon>
        <taxon>Sphingobacteriia</taxon>
        <taxon>Sphingobacteriales</taxon>
        <taxon>Sphingobacteriaceae</taxon>
        <taxon>Pedobacter</taxon>
    </lineage>
</organism>
<dbReference type="SMART" id="SM00387">
    <property type="entry name" value="HATPase_c"/>
    <property type="match status" value="1"/>
</dbReference>
<dbReference type="Pfam" id="PF00512">
    <property type="entry name" value="HisKA"/>
    <property type="match status" value="1"/>
</dbReference>
<dbReference type="SMART" id="SM00342">
    <property type="entry name" value="HTH_ARAC"/>
    <property type="match status" value="1"/>
</dbReference>